<dbReference type="Proteomes" id="UP000321960">
    <property type="component" value="Unassembled WGS sequence"/>
</dbReference>
<protein>
    <recommendedName>
        <fullName evidence="5">DUF4158 domain-containing protein</fullName>
    </recommendedName>
</protein>
<dbReference type="RefSeq" id="WP_170267755.1">
    <property type="nucleotide sequence ID" value="NZ_BJZU01000028.1"/>
</dbReference>
<reference evidence="1 3" key="3">
    <citation type="submission" date="2019-07" db="EMBL/GenBank/DDBJ databases">
        <title>Whole genome shotgun sequence of Methylobacterium oxalidis NBRC 107715.</title>
        <authorList>
            <person name="Hosoyama A."/>
            <person name="Uohara A."/>
            <person name="Ohji S."/>
            <person name="Ichikawa N."/>
        </authorList>
    </citation>
    <scope>NUCLEOTIDE SEQUENCE [LARGE SCALE GENOMIC DNA]</scope>
    <source>
        <strain evidence="1 3">NBRC 107715</strain>
    </source>
</reference>
<dbReference type="AlphaFoldDB" id="A0A512J1H4"/>
<name>A0A512J1H4_9HYPH</name>
<proteinExistence type="predicted"/>
<gene>
    <name evidence="2" type="ORF">GCM10007888_07590</name>
    <name evidence="1" type="ORF">MOX02_18330</name>
</gene>
<accession>A0A512J1H4</accession>
<organism evidence="1 3">
    <name type="scientific">Methylobacterium oxalidis</name>
    <dbReference type="NCBI Taxonomy" id="944322"/>
    <lineage>
        <taxon>Bacteria</taxon>
        <taxon>Pseudomonadati</taxon>
        <taxon>Pseudomonadota</taxon>
        <taxon>Alphaproteobacteria</taxon>
        <taxon>Hyphomicrobiales</taxon>
        <taxon>Methylobacteriaceae</taxon>
        <taxon>Methylobacterium</taxon>
    </lineage>
</organism>
<evidence type="ECO:0000313" key="1">
    <source>
        <dbReference type="EMBL" id="GEP03795.1"/>
    </source>
</evidence>
<dbReference type="EMBL" id="BSPK01000008">
    <property type="protein sequence ID" value="GLS62378.1"/>
    <property type="molecule type" value="Genomic_DNA"/>
</dbReference>
<comment type="caution">
    <text evidence="1">The sequence shown here is derived from an EMBL/GenBank/DDBJ whole genome shotgun (WGS) entry which is preliminary data.</text>
</comment>
<dbReference type="Proteomes" id="UP001156856">
    <property type="component" value="Unassembled WGS sequence"/>
</dbReference>
<evidence type="ECO:0000313" key="4">
    <source>
        <dbReference type="Proteomes" id="UP001156856"/>
    </source>
</evidence>
<reference evidence="2" key="4">
    <citation type="submission" date="2023-01" db="EMBL/GenBank/DDBJ databases">
        <title>Draft genome sequence of Methylobacterium oxalidis strain NBRC 107715.</title>
        <authorList>
            <person name="Sun Q."/>
            <person name="Mori K."/>
        </authorList>
    </citation>
    <scope>NUCLEOTIDE SEQUENCE</scope>
    <source>
        <strain evidence="2">NBRC 107715</strain>
    </source>
</reference>
<reference evidence="2" key="1">
    <citation type="journal article" date="2014" name="Int. J. Syst. Evol. Microbiol.">
        <title>Complete genome of a new Firmicutes species belonging to the dominant human colonic microbiota ('Ruminococcus bicirculans') reveals two chromosomes and a selective capacity to utilize plant glucans.</title>
        <authorList>
            <consortium name="NISC Comparative Sequencing Program"/>
            <person name="Wegmann U."/>
            <person name="Louis P."/>
            <person name="Goesmann A."/>
            <person name="Henrissat B."/>
            <person name="Duncan S.H."/>
            <person name="Flint H.J."/>
        </authorList>
    </citation>
    <scope>NUCLEOTIDE SEQUENCE</scope>
    <source>
        <strain evidence="2">NBRC 107715</strain>
    </source>
</reference>
<reference evidence="4" key="2">
    <citation type="journal article" date="2019" name="Int. J. Syst. Evol. Microbiol.">
        <title>The Global Catalogue of Microorganisms (GCM) 10K type strain sequencing project: providing services to taxonomists for standard genome sequencing and annotation.</title>
        <authorList>
            <consortium name="The Broad Institute Genomics Platform"/>
            <consortium name="The Broad Institute Genome Sequencing Center for Infectious Disease"/>
            <person name="Wu L."/>
            <person name="Ma J."/>
        </authorList>
    </citation>
    <scope>NUCLEOTIDE SEQUENCE [LARGE SCALE GENOMIC DNA]</scope>
    <source>
        <strain evidence="4">NBRC 107715</strain>
    </source>
</reference>
<evidence type="ECO:0008006" key="5">
    <source>
        <dbReference type="Google" id="ProtNLM"/>
    </source>
</evidence>
<dbReference type="EMBL" id="BJZU01000028">
    <property type="protein sequence ID" value="GEP03795.1"/>
    <property type="molecule type" value="Genomic_DNA"/>
</dbReference>
<evidence type="ECO:0000313" key="3">
    <source>
        <dbReference type="Proteomes" id="UP000321960"/>
    </source>
</evidence>
<evidence type="ECO:0000313" key="2">
    <source>
        <dbReference type="EMBL" id="GLS62378.1"/>
    </source>
</evidence>
<sequence length="60" mass="6899">MFANELGRLAGREKRHGTARTVTYLLLKNGLRPVCSTPEFERFLFERPEAEALIRRIGLP</sequence>
<keyword evidence="4" id="KW-1185">Reference proteome</keyword>